<gene>
    <name evidence="2" type="ORF">QE152_g8273</name>
</gene>
<accession>A0AAW1MCC1</accession>
<proteinExistence type="predicted"/>
<reference evidence="2 3" key="1">
    <citation type="journal article" date="2024" name="BMC Genomics">
        <title>De novo assembly and annotation of Popillia japonica's genome with initial clues to its potential as an invasive pest.</title>
        <authorList>
            <person name="Cucini C."/>
            <person name="Boschi S."/>
            <person name="Funari R."/>
            <person name="Cardaioli E."/>
            <person name="Iannotti N."/>
            <person name="Marturano G."/>
            <person name="Paoli F."/>
            <person name="Bruttini M."/>
            <person name="Carapelli A."/>
            <person name="Frati F."/>
            <person name="Nardi F."/>
        </authorList>
    </citation>
    <scope>NUCLEOTIDE SEQUENCE [LARGE SCALE GENOMIC DNA]</scope>
    <source>
        <strain evidence="2">DMR45628</strain>
    </source>
</reference>
<protein>
    <submittedName>
        <fullName evidence="2">Uncharacterized protein</fullName>
    </submittedName>
</protein>
<comment type="caution">
    <text evidence="2">The sequence shown here is derived from an EMBL/GenBank/DDBJ whole genome shotgun (WGS) entry which is preliminary data.</text>
</comment>
<evidence type="ECO:0000256" key="1">
    <source>
        <dbReference type="SAM" id="MobiDB-lite"/>
    </source>
</evidence>
<dbReference type="EMBL" id="JASPKY010000065">
    <property type="protein sequence ID" value="KAK9743845.1"/>
    <property type="molecule type" value="Genomic_DNA"/>
</dbReference>
<organism evidence="2 3">
    <name type="scientific">Popillia japonica</name>
    <name type="common">Japanese beetle</name>
    <dbReference type="NCBI Taxonomy" id="7064"/>
    <lineage>
        <taxon>Eukaryota</taxon>
        <taxon>Metazoa</taxon>
        <taxon>Ecdysozoa</taxon>
        <taxon>Arthropoda</taxon>
        <taxon>Hexapoda</taxon>
        <taxon>Insecta</taxon>
        <taxon>Pterygota</taxon>
        <taxon>Neoptera</taxon>
        <taxon>Endopterygota</taxon>
        <taxon>Coleoptera</taxon>
        <taxon>Polyphaga</taxon>
        <taxon>Scarabaeiformia</taxon>
        <taxon>Scarabaeidae</taxon>
        <taxon>Rutelinae</taxon>
        <taxon>Popillia</taxon>
    </lineage>
</organism>
<keyword evidence="3" id="KW-1185">Reference proteome</keyword>
<name>A0AAW1MCC1_POPJA</name>
<dbReference type="Proteomes" id="UP001458880">
    <property type="component" value="Unassembled WGS sequence"/>
</dbReference>
<dbReference type="AlphaFoldDB" id="A0AAW1MCC1"/>
<sequence>MPPSLRSNGEKCDEVIAFLKSEEYAETLREMVGDAVQKEVSYLHSVINELRNEIATLKESNIDMIRLYSNSTEHNINNIKSMEIIKNTDKEIHPTQEKVTTRPLFSSI</sequence>
<evidence type="ECO:0000313" key="2">
    <source>
        <dbReference type="EMBL" id="KAK9743845.1"/>
    </source>
</evidence>
<feature type="region of interest" description="Disordered" evidence="1">
    <location>
        <begin position="89"/>
        <end position="108"/>
    </location>
</feature>
<evidence type="ECO:0000313" key="3">
    <source>
        <dbReference type="Proteomes" id="UP001458880"/>
    </source>
</evidence>
<feature type="compositionally biased region" description="Basic and acidic residues" evidence="1">
    <location>
        <begin position="89"/>
        <end position="100"/>
    </location>
</feature>